<evidence type="ECO:0000259" key="5">
    <source>
        <dbReference type="Pfam" id="PF00733"/>
    </source>
</evidence>
<keyword evidence="3" id="KW-0028">Amino-acid biosynthesis</keyword>
<dbReference type="AlphaFoldDB" id="A0A949JFA9"/>
<dbReference type="EC" id="6.3.5.4" evidence="2"/>
<evidence type="ECO:0000256" key="2">
    <source>
        <dbReference type="ARBA" id="ARBA00012737"/>
    </source>
</evidence>
<dbReference type="InterPro" id="IPR051786">
    <property type="entry name" value="ASN_synthetase/amidase"/>
</dbReference>
<dbReference type="InterPro" id="IPR014729">
    <property type="entry name" value="Rossmann-like_a/b/a_fold"/>
</dbReference>
<dbReference type="RefSeq" id="WP_211040281.1">
    <property type="nucleotide sequence ID" value="NZ_JAELVF020000001.1"/>
</dbReference>
<protein>
    <recommendedName>
        <fullName evidence="2">asparagine synthase (glutamine-hydrolyzing)</fullName>
        <ecNumber evidence="2">6.3.5.4</ecNumber>
    </recommendedName>
</protein>
<dbReference type="PANTHER" id="PTHR43284:SF1">
    <property type="entry name" value="ASPARAGINE SYNTHETASE"/>
    <property type="match status" value="1"/>
</dbReference>
<proteinExistence type="predicted"/>
<reference evidence="6" key="1">
    <citation type="submission" date="2021-06" db="EMBL/GenBank/DDBJ databases">
        <title>Sequencing of actinobacteria type strains.</title>
        <authorList>
            <person name="Nguyen G.-S."/>
            <person name="Wentzel A."/>
        </authorList>
    </citation>
    <scope>NUCLEOTIDE SEQUENCE</scope>
    <source>
        <strain evidence="6">P38-E01</strain>
    </source>
</reference>
<evidence type="ECO:0000256" key="3">
    <source>
        <dbReference type="ARBA" id="ARBA00022888"/>
    </source>
</evidence>
<evidence type="ECO:0000313" key="7">
    <source>
        <dbReference type="Proteomes" id="UP000694501"/>
    </source>
</evidence>
<accession>A0A949JFA9</accession>
<organism evidence="6 7">
    <name type="scientific">Streptomyces tardus</name>
    <dbReference type="NCBI Taxonomy" id="2780544"/>
    <lineage>
        <taxon>Bacteria</taxon>
        <taxon>Bacillati</taxon>
        <taxon>Actinomycetota</taxon>
        <taxon>Actinomycetes</taxon>
        <taxon>Kitasatosporales</taxon>
        <taxon>Streptomycetaceae</taxon>
        <taxon>Streptomyces</taxon>
    </lineage>
</organism>
<dbReference type="InterPro" id="IPR001962">
    <property type="entry name" value="Asn_synthase"/>
</dbReference>
<comment type="caution">
    <text evidence="6">The sequence shown here is derived from an EMBL/GenBank/DDBJ whole genome shotgun (WGS) entry which is preliminary data.</text>
</comment>
<keyword evidence="7" id="KW-1185">Reference proteome</keyword>
<dbReference type="GO" id="GO:0004066">
    <property type="term" value="F:asparagine synthase (glutamine-hydrolyzing) activity"/>
    <property type="evidence" value="ECO:0007669"/>
    <property type="project" value="UniProtKB-EC"/>
</dbReference>
<evidence type="ECO:0000313" key="6">
    <source>
        <dbReference type="EMBL" id="MBU7598946.1"/>
    </source>
</evidence>
<name>A0A949JFA9_9ACTN</name>
<dbReference type="SUPFAM" id="SSF56235">
    <property type="entry name" value="N-terminal nucleophile aminohydrolases (Ntn hydrolases)"/>
    <property type="match status" value="1"/>
</dbReference>
<keyword evidence="3" id="KW-0061">Asparagine biosynthesis</keyword>
<evidence type="ECO:0000256" key="1">
    <source>
        <dbReference type="ARBA" id="ARBA00005187"/>
    </source>
</evidence>
<dbReference type="SUPFAM" id="SSF52402">
    <property type="entry name" value="Adenine nucleotide alpha hydrolases-like"/>
    <property type="match status" value="1"/>
</dbReference>
<evidence type="ECO:0000256" key="4">
    <source>
        <dbReference type="ARBA" id="ARBA00048741"/>
    </source>
</evidence>
<dbReference type="PANTHER" id="PTHR43284">
    <property type="entry name" value="ASPARAGINE SYNTHETASE (GLUTAMINE-HYDROLYZING)"/>
    <property type="match status" value="1"/>
</dbReference>
<feature type="domain" description="Asparagine synthetase" evidence="5">
    <location>
        <begin position="198"/>
        <end position="591"/>
    </location>
</feature>
<comment type="pathway">
    <text evidence="1">Amino-acid biosynthesis; L-asparagine biosynthesis; L-asparagine from L-aspartate (L-Gln route): step 1/1.</text>
</comment>
<dbReference type="EMBL" id="JAELVF020000001">
    <property type="protein sequence ID" value="MBU7598946.1"/>
    <property type="molecule type" value="Genomic_DNA"/>
</dbReference>
<sequence length="612" mass="64905">MRFIVGITAAAEMGWRPRGADAVTGVSGLDVWANQFGASEIRQGNVGDGSVVVAGSCPASVTELERAAAAAARGDWVAAARLPGVALVLVRSGPAWRVIGDRAGTVQVFWMRFAGRVVWGTAAAPLAALGGHEVDPAVLLGQMMLQGVDVLDGGSHFHGVHRVRPGHALVLEEGQPVRTEPIPLPVGQMAFERAAPLVRDAVTDAVQRRTLTGDLISADLSGGMDSSTVACIAAKRTRLLAVTYTDARMEDEDDAHYARQVAAQLPGVRHQVLEGGTGTVLHFGGLDDPSLLPLTDTPTYSLGLLEIKRLQLALPVQSGSRLHLTGRGGDDVLDAVGSMPLDQFRAGHRVAAWRRITVLARARRAARTELLAQAARTVATPYPHALEKLADQVTAGQTDGLSGAARILTWCGTGSALPWLTQLGRSLVAGLVGSRAASADRRETPGRLHERLALELMGDGHSTFDQVSRTLWDLPVHAPLLDNRVVDLCHAIPGWQRSQPGMFKPLAQAAFTGLVPDVLLERRTKTPFTASLYDGLRAHAPAVRRILAGSVLVQAGLLDGHRVMGALDAGVRGETVPLAALHGLVAAELWLALLALDRSAWWEQTHETRVAA</sequence>
<dbReference type="Proteomes" id="UP000694501">
    <property type="component" value="Unassembled WGS sequence"/>
</dbReference>
<dbReference type="Gene3D" id="3.40.50.620">
    <property type="entry name" value="HUPs"/>
    <property type="match status" value="2"/>
</dbReference>
<dbReference type="InterPro" id="IPR029055">
    <property type="entry name" value="Ntn_hydrolases_N"/>
</dbReference>
<comment type="catalytic activity">
    <reaction evidence="4">
        <text>L-aspartate + L-glutamine + ATP + H2O = L-asparagine + L-glutamate + AMP + diphosphate + H(+)</text>
        <dbReference type="Rhea" id="RHEA:12228"/>
        <dbReference type="ChEBI" id="CHEBI:15377"/>
        <dbReference type="ChEBI" id="CHEBI:15378"/>
        <dbReference type="ChEBI" id="CHEBI:29985"/>
        <dbReference type="ChEBI" id="CHEBI:29991"/>
        <dbReference type="ChEBI" id="CHEBI:30616"/>
        <dbReference type="ChEBI" id="CHEBI:33019"/>
        <dbReference type="ChEBI" id="CHEBI:58048"/>
        <dbReference type="ChEBI" id="CHEBI:58359"/>
        <dbReference type="ChEBI" id="CHEBI:456215"/>
        <dbReference type="EC" id="6.3.5.4"/>
    </reaction>
</comment>
<dbReference type="GO" id="GO:0006529">
    <property type="term" value="P:asparagine biosynthetic process"/>
    <property type="evidence" value="ECO:0007669"/>
    <property type="project" value="UniProtKB-KW"/>
</dbReference>
<dbReference type="Pfam" id="PF00733">
    <property type="entry name" value="Asn_synthase"/>
    <property type="match status" value="1"/>
</dbReference>
<gene>
    <name evidence="6" type="ORF">JGS22_015325</name>
</gene>